<evidence type="ECO:0000313" key="1">
    <source>
        <dbReference type="EMBL" id="HDP14575.1"/>
    </source>
</evidence>
<protein>
    <submittedName>
        <fullName evidence="1">Uncharacterized protein</fullName>
    </submittedName>
</protein>
<dbReference type="AlphaFoldDB" id="A0A7C1CD99"/>
<comment type="caution">
    <text evidence="1">The sequence shown here is derived from an EMBL/GenBank/DDBJ whole genome shotgun (WGS) entry which is preliminary data.</text>
</comment>
<name>A0A7C1CD99_9CREN</name>
<accession>A0A7C1CD99</accession>
<dbReference type="EMBL" id="DSAY01000041">
    <property type="protein sequence ID" value="HDP14575.1"/>
    <property type="molecule type" value="Genomic_DNA"/>
</dbReference>
<sequence length="59" mass="6303">MSNRGAPLREVLANNCSQIAQFLGMGQAEVELLHKASHGVLEKGGEIAGEILGELFRDP</sequence>
<proteinExistence type="predicted"/>
<organism evidence="1">
    <name type="scientific">Thermofilum adornatum</name>
    <dbReference type="NCBI Taxonomy" id="1365176"/>
    <lineage>
        <taxon>Archaea</taxon>
        <taxon>Thermoproteota</taxon>
        <taxon>Thermoprotei</taxon>
        <taxon>Thermofilales</taxon>
        <taxon>Thermofilaceae</taxon>
        <taxon>Thermofilum</taxon>
    </lineage>
</organism>
<reference evidence="1" key="1">
    <citation type="journal article" date="2020" name="mSystems">
        <title>Genome- and Community-Level Interaction Insights into Carbon Utilization and Element Cycling Functions of Hydrothermarchaeota in Hydrothermal Sediment.</title>
        <authorList>
            <person name="Zhou Z."/>
            <person name="Liu Y."/>
            <person name="Xu W."/>
            <person name="Pan J."/>
            <person name="Luo Z.H."/>
            <person name="Li M."/>
        </authorList>
    </citation>
    <scope>NUCLEOTIDE SEQUENCE [LARGE SCALE GENOMIC DNA]</scope>
    <source>
        <strain evidence="1">SpSt-116</strain>
    </source>
</reference>
<gene>
    <name evidence="1" type="ORF">ENN26_02185</name>
</gene>